<dbReference type="HOGENOM" id="CLU_1945883_0_0_9"/>
<reference evidence="1 2" key="1">
    <citation type="submission" date="2014-08" db="EMBL/GenBank/DDBJ databases">
        <title>Complete genome of a marine bacteria Jeotgalibacillus malaysiensis.</title>
        <authorList>
            <person name="Yaakop A.S."/>
            <person name="Chan K.-G."/>
            <person name="Goh K.M."/>
        </authorList>
    </citation>
    <scope>NUCLEOTIDE SEQUENCE [LARGE SCALE GENOMIC DNA]</scope>
    <source>
        <strain evidence="1 2">D5</strain>
        <plasmid evidence="2">Plasmid</plasmid>
    </source>
</reference>
<organism evidence="1 2">
    <name type="scientific">Jeotgalibacillus malaysiensis</name>
    <dbReference type="NCBI Taxonomy" id="1508404"/>
    <lineage>
        <taxon>Bacteria</taxon>
        <taxon>Bacillati</taxon>
        <taxon>Bacillota</taxon>
        <taxon>Bacilli</taxon>
        <taxon>Bacillales</taxon>
        <taxon>Caryophanaceae</taxon>
        <taxon>Jeotgalibacillus</taxon>
    </lineage>
</organism>
<sequence length="129" mass="14954">MSHDVTKTVLRVELPELKGKSRDEVYPVYLDLLGDAPELDMYQGEVEYFSYDGVYRECCDVDSNRWGIERVLQEESNYRTEIAGSQNGYSIGELNEMAQEMAEKFNVDPNQVRLTSYTWYTGADEPVRF</sequence>
<dbReference type="Proteomes" id="UP000031449">
    <property type="component" value="Plasmid unnamed"/>
</dbReference>
<proteinExistence type="predicted"/>
<name>A0A0B5AX66_9BACL</name>
<keyword evidence="1" id="KW-0614">Plasmid</keyword>
<dbReference type="OrthoDB" id="2679627at2"/>
<dbReference type="EMBL" id="CP009417">
    <property type="protein sequence ID" value="AJD93158.1"/>
    <property type="molecule type" value="Genomic_DNA"/>
</dbReference>
<dbReference type="BioCyc" id="JESP1508404:G14D9-13124-MONOMER"/>
<dbReference type="AlphaFoldDB" id="A0A0B5AX66"/>
<accession>A0A0B5AX66</accession>
<protein>
    <submittedName>
        <fullName evidence="1">Uncharacterized protein</fullName>
    </submittedName>
</protein>
<dbReference type="KEGG" id="jeo:JMA_38400"/>
<geneLocation type="plasmid" evidence="2"/>
<keyword evidence="2" id="KW-1185">Reference proteome</keyword>
<evidence type="ECO:0000313" key="2">
    <source>
        <dbReference type="Proteomes" id="UP000031449"/>
    </source>
</evidence>
<gene>
    <name evidence="1" type="ORF">JMA_38400</name>
</gene>
<evidence type="ECO:0000313" key="1">
    <source>
        <dbReference type="EMBL" id="AJD93158.1"/>
    </source>
</evidence>